<dbReference type="InterPro" id="IPR050291">
    <property type="entry name" value="CDF_Transporter"/>
</dbReference>
<keyword evidence="3 6" id="KW-0812">Transmembrane</keyword>
<feature type="transmembrane region" description="Helical" evidence="6">
    <location>
        <begin position="179"/>
        <end position="201"/>
    </location>
</feature>
<keyword evidence="9" id="KW-1185">Reference proteome</keyword>
<evidence type="ECO:0000313" key="8">
    <source>
        <dbReference type="EMBL" id="PWL03354.1"/>
    </source>
</evidence>
<organism evidence="8 9">
    <name type="scientific">Hallerella porci</name>
    <dbReference type="NCBI Taxonomy" id="1945871"/>
    <lineage>
        <taxon>Bacteria</taxon>
        <taxon>Pseudomonadati</taxon>
        <taxon>Fibrobacterota</taxon>
        <taxon>Fibrobacteria</taxon>
        <taxon>Fibrobacterales</taxon>
        <taxon>Fibrobacteraceae</taxon>
        <taxon>Hallerella</taxon>
    </lineage>
</organism>
<feature type="transmembrane region" description="Helical" evidence="6">
    <location>
        <begin position="137"/>
        <end position="158"/>
    </location>
</feature>
<evidence type="ECO:0000259" key="7">
    <source>
        <dbReference type="Pfam" id="PF01545"/>
    </source>
</evidence>
<evidence type="ECO:0000313" key="9">
    <source>
        <dbReference type="Proteomes" id="UP000245523"/>
    </source>
</evidence>
<feature type="domain" description="Cation efflux protein transmembrane" evidence="7">
    <location>
        <begin position="30"/>
        <end position="239"/>
    </location>
</feature>
<keyword evidence="5 6" id="KW-0472">Membrane</keyword>
<name>A0ABX5LLP2_9BACT</name>
<dbReference type="InterPro" id="IPR058533">
    <property type="entry name" value="Cation_efflux_TM"/>
</dbReference>
<dbReference type="Proteomes" id="UP000245523">
    <property type="component" value="Unassembled WGS sequence"/>
</dbReference>
<proteinExistence type="predicted"/>
<dbReference type="InterPro" id="IPR027469">
    <property type="entry name" value="Cation_efflux_TMD_sf"/>
</dbReference>
<feature type="transmembrane region" description="Helical" evidence="6">
    <location>
        <begin position="32"/>
        <end position="50"/>
    </location>
</feature>
<evidence type="ECO:0000256" key="5">
    <source>
        <dbReference type="ARBA" id="ARBA00023136"/>
    </source>
</evidence>
<protein>
    <submittedName>
        <fullName evidence="8">Divalent metal cation (Fe/Co/Zn/Cd) transporter</fullName>
    </submittedName>
</protein>
<dbReference type="SUPFAM" id="SSF161111">
    <property type="entry name" value="Cation efflux protein transmembrane domain-like"/>
    <property type="match status" value="1"/>
</dbReference>
<feature type="transmembrane region" description="Helical" evidence="6">
    <location>
        <begin position="97"/>
        <end position="117"/>
    </location>
</feature>
<gene>
    <name evidence="8" type="ORF">B0H50_10610</name>
</gene>
<dbReference type="PANTHER" id="PTHR43840">
    <property type="entry name" value="MITOCHONDRIAL METAL TRANSPORTER 1-RELATED"/>
    <property type="match status" value="1"/>
</dbReference>
<dbReference type="PANTHER" id="PTHR43840:SF15">
    <property type="entry name" value="MITOCHONDRIAL METAL TRANSPORTER 1-RELATED"/>
    <property type="match status" value="1"/>
</dbReference>
<evidence type="ECO:0000256" key="1">
    <source>
        <dbReference type="ARBA" id="ARBA00004141"/>
    </source>
</evidence>
<evidence type="ECO:0000256" key="4">
    <source>
        <dbReference type="ARBA" id="ARBA00022989"/>
    </source>
</evidence>
<comment type="subcellular location">
    <subcellularLocation>
        <location evidence="1">Membrane</location>
        <topology evidence="1">Multi-pass membrane protein</topology>
    </subcellularLocation>
</comment>
<sequence length="323" mass="36421">MPAKQKLRFSRLVLPKQDPKNYKQIEMQTLKVGIWINVLMGICGWVGYVFASSYALALDGSLCVISAVSFIIALYITRDRDVKSDEYPFGIYSIENVYALLQGILLIAITVYAIFQGAENILHFVRGNRTEAEPLKLIPLLIYTIAMVFACAGVWLYYRRQSNKTGGESPILKSETVAAYMDTFVTVGTGIALILMALIPADSSLSFLNYIGDSIIVIIISLFLLPPPIRVVTHSFFSLIGRTTQNKSLKRRTEAVIKSHLDSSFSLRKLLIFHIGSSYEVDVTISPIQDSEMNIFRFRETRNSLEKELQKLFPNLILQLFLE</sequence>
<feature type="transmembrane region" description="Helical" evidence="6">
    <location>
        <begin position="56"/>
        <end position="76"/>
    </location>
</feature>
<dbReference type="Gene3D" id="1.20.1510.10">
    <property type="entry name" value="Cation efflux protein transmembrane domain"/>
    <property type="match status" value="1"/>
</dbReference>
<evidence type="ECO:0000256" key="3">
    <source>
        <dbReference type="ARBA" id="ARBA00022692"/>
    </source>
</evidence>
<evidence type="ECO:0000256" key="6">
    <source>
        <dbReference type="SAM" id="Phobius"/>
    </source>
</evidence>
<accession>A0ABX5LLP2</accession>
<keyword evidence="2" id="KW-0813">Transport</keyword>
<evidence type="ECO:0000256" key="2">
    <source>
        <dbReference type="ARBA" id="ARBA00022448"/>
    </source>
</evidence>
<keyword evidence="4 6" id="KW-1133">Transmembrane helix</keyword>
<dbReference type="RefSeq" id="WP_106197247.1">
    <property type="nucleotide sequence ID" value="NZ_JAXEIU010000029.1"/>
</dbReference>
<dbReference type="Pfam" id="PF01545">
    <property type="entry name" value="Cation_efflux"/>
    <property type="match status" value="1"/>
</dbReference>
<reference evidence="8 9" key="1">
    <citation type="submission" date="2018-05" db="EMBL/GenBank/DDBJ databases">
        <title>Animal gut microbial communities from fecal samples from Wisconsin, USA.</title>
        <authorList>
            <person name="Neumann A."/>
        </authorList>
    </citation>
    <scope>NUCLEOTIDE SEQUENCE [LARGE SCALE GENOMIC DNA]</scope>
    <source>
        <strain evidence="8 9">UWS4</strain>
    </source>
</reference>
<comment type="caution">
    <text evidence="8">The sequence shown here is derived from an EMBL/GenBank/DDBJ whole genome shotgun (WGS) entry which is preliminary data.</text>
</comment>
<dbReference type="EMBL" id="QGHD01000006">
    <property type="protein sequence ID" value="PWL03354.1"/>
    <property type="molecule type" value="Genomic_DNA"/>
</dbReference>